<dbReference type="GO" id="GO:0004430">
    <property type="term" value="F:1-phosphatidylinositol 4-kinase activity"/>
    <property type="evidence" value="ECO:0007669"/>
    <property type="project" value="UniProtKB-UniRule"/>
</dbReference>
<dbReference type="Pfam" id="PF00454">
    <property type="entry name" value="PI3_PI4_kinase"/>
    <property type="match status" value="1"/>
</dbReference>
<dbReference type="WBParaSite" id="ECPE_0001491201-mRNA-1">
    <property type="protein sequence ID" value="ECPE_0001491201-mRNA-1"/>
    <property type="gene ID" value="ECPE_0001491201"/>
</dbReference>
<protein>
    <recommendedName>
        <fullName evidence="9">Phosphatidylinositol 4-kinase type 2</fullName>
        <ecNumber evidence="9">2.7.1.67</ecNumber>
    </recommendedName>
</protein>
<evidence type="ECO:0000313" key="12">
    <source>
        <dbReference type="EMBL" id="VDP92144.1"/>
    </source>
</evidence>
<evidence type="ECO:0000256" key="2">
    <source>
        <dbReference type="ARBA" id="ARBA00008941"/>
    </source>
</evidence>
<dbReference type="InterPro" id="IPR000403">
    <property type="entry name" value="PI3/4_kinase_cat_dom"/>
</dbReference>
<dbReference type="GO" id="GO:0046854">
    <property type="term" value="P:phosphatidylinositol phosphate biosynthetic process"/>
    <property type="evidence" value="ECO:0007669"/>
    <property type="project" value="UniProtKB-UniRule"/>
</dbReference>
<evidence type="ECO:0000313" key="14">
    <source>
        <dbReference type="WBParaSite" id="ECPE_0001491201-mRNA-1"/>
    </source>
</evidence>
<evidence type="ECO:0000256" key="7">
    <source>
        <dbReference type="ARBA" id="ARBA00022840"/>
    </source>
</evidence>
<dbReference type="OrthoDB" id="3349449at2759"/>
<proteinExistence type="inferred from homology"/>
<comment type="subcellular location">
    <subcellularLocation>
        <location evidence="1">Cell membrane</location>
    </subcellularLocation>
    <subcellularLocation>
        <location evidence="9">Membrane</location>
        <topology evidence="9">Peripheral membrane protein</topology>
    </subcellularLocation>
</comment>
<keyword evidence="10" id="KW-1133">Transmembrane helix</keyword>
<dbReference type="AlphaFoldDB" id="A0A183B6N7"/>
<dbReference type="GO" id="GO:0005886">
    <property type="term" value="C:plasma membrane"/>
    <property type="evidence" value="ECO:0007669"/>
    <property type="project" value="UniProtKB-SubCell"/>
</dbReference>
<organism evidence="14">
    <name type="scientific">Echinostoma caproni</name>
    <dbReference type="NCBI Taxonomy" id="27848"/>
    <lineage>
        <taxon>Eukaryota</taxon>
        <taxon>Metazoa</taxon>
        <taxon>Spiralia</taxon>
        <taxon>Lophotrochozoa</taxon>
        <taxon>Platyhelminthes</taxon>
        <taxon>Trematoda</taxon>
        <taxon>Digenea</taxon>
        <taxon>Plagiorchiida</taxon>
        <taxon>Echinostomata</taxon>
        <taxon>Echinostomatoidea</taxon>
        <taxon>Echinostomatidae</taxon>
        <taxon>Echinostoma</taxon>
    </lineage>
</organism>
<keyword evidence="7 9" id="KW-0067">ATP-binding</keyword>
<keyword evidence="4 9" id="KW-0808">Transferase</keyword>
<gene>
    <name evidence="12" type="ORF">ECPE_LOCUS14872</name>
</gene>
<comment type="similarity">
    <text evidence="2 9">Belongs to the PI3/PI4-kinase family. Type II PI4K subfamily.</text>
</comment>
<dbReference type="Proteomes" id="UP000272942">
    <property type="component" value="Unassembled WGS sequence"/>
</dbReference>
<dbReference type="GO" id="GO:0005524">
    <property type="term" value="F:ATP binding"/>
    <property type="evidence" value="ECO:0007669"/>
    <property type="project" value="UniProtKB-UniRule"/>
</dbReference>
<name>A0A183B6N7_9TREM</name>
<keyword evidence="6 9" id="KW-0418">Kinase</keyword>
<evidence type="ECO:0000256" key="6">
    <source>
        <dbReference type="ARBA" id="ARBA00022777"/>
    </source>
</evidence>
<keyword evidence="13" id="KW-1185">Reference proteome</keyword>
<keyword evidence="3" id="KW-1003">Cell membrane</keyword>
<evidence type="ECO:0000256" key="10">
    <source>
        <dbReference type="SAM" id="Phobius"/>
    </source>
</evidence>
<evidence type="ECO:0000256" key="9">
    <source>
        <dbReference type="RuleBase" id="RU367084"/>
    </source>
</evidence>
<evidence type="ECO:0000259" key="11">
    <source>
        <dbReference type="Pfam" id="PF00454"/>
    </source>
</evidence>
<evidence type="ECO:0000256" key="5">
    <source>
        <dbReference type="ARBA" id="ARBA00022741"/>
    </source>
</evidence>
<evidence type="ECO:0000256" key="3">
    <source>
        <dbReference type="ARBA" id="ARBA00022475"/>
    </source>
</evidence>
<keyword evidence="5 9" id="KW-0547">Nucleotide-binding</keyword>
<keyword evidence="8 9" id="KW-0472">Membrane</keyword>
<reference evidence="14" key="1">
    <citation type="submission" date="2016-06" db="UniProtKB">
        <authorList>
            <consortium name="WormBaseParasite"/>
        </authorList>
    </citation>
    <scope>IDENTIFICATION</scope>
</reference>
<keyword evidence="10" id="KW-0812">Transmembrane</keyword>
<dbReference type="EMBL" id="UZAN01058814">
    <property type="protein sequence ID" value="VDP92144.1"/>
    <property type="molecule type" value="Genomic_DNA"/>
</dbReference>
<sequence length="310" mass="36413">MRNSGFEKFCLLNFTCQFLCQSPNDNVFTRPEHKMLCVCFNGDRKWVHRKKVEIIVVRLVSESFNYNAVDRAKARTKQHVASRFPELGRHFHRLGLPPKVGSFQLFVDSCRDAEYWLKRFDNESLPKPTAEELQFQFEKLVVLDYVIRNTDRGNDNWLIRYETSDLSENSAEYLITIARFYTNSPILFPLPPQDSQAEWGVVKMPKIQVFAIDNGLAFPMKHPDEWRACTFTSFIRRNIPLILWCIQFPVHLIIEVYFVIMGRGSCMFYAIFHAHRPPPHSVEFVRRQKCLEQMPNFSSQSSLQDVINHP</sequence>
<comment type="catalytic activity">
    <reaction evidence="9">
        <text>a 1,2-diacyl-sn-glycero-3-phospho-(1D-myo-inositol) + ATP = a 1,2-diacyl-sn-glycero-3-phospho-(1D-myo-inositol 4-phosphate) + ADP + H(+)</text>
        <dbReference type="Rhea" id="RHEA:19877"/>
        <dbReference type="ChEBI" id="CHEBI:15378"/>
        <dbReference type="ChEBI" id="CHEBI:30616"/>
        <dbReference type="ChEBI" id="CHEBI:57880"/>
        <dbReference type="ChEBI" id="CHEBI:58178"/>
        <dbReference type="ChEBI" id="CHEBI:456216"/>
        <dbReference type="EC" id="2.7.1.67"/>
    </reaction>
</comment>
<dbReference type="PANTHER" id="PTHR12865:SF1">
    <property type="entry name" value="PHOSPHATIDYLINOSITOL 4-KINASE TYPE 2"/>
    <property type="match status" value="1"/>
</dbReference>
<dbReference type="GO" id="GO:0005765">
    <property type="term" value="C:lysosomal membrane"/>
    <property type="evidence" value="ECO:0007669"/>
    <property type="project" value="TreeGrafter"/>
</dbReference>
<evidence type="ECO:0000256" key="8">
    <source>
        <dbReference type="ARBA" id="ARBA00023136"/>
    </source>
</evidence>
<evidence type="ECO:0000313" key="13">
    <source>
        <dbReference type="Proteomes" id="UP000272942"/>
    </source>
</evidence>
<dbReference type="PANTHER" id="PTHR12865">
    <property type="entry name" value="PHOSPHATIDYLINOSITOL 4-KINASE TYPE-II"/>
    <property type="match status" value="1"/>
</dbReference>
<dbReference type="GO" id="GO:0007032">
    <property type="term" value="P:endosome organization"/>
    <property type="evidence" value="ECO:0007669"/>
    <property type="project" value="TreeGrafter"/>
</dbReference>
<accession>A0A183B6N7</accession>
<dbReference type="GO" id="GO:0005768">
    <property type="term" value="C:endosome"/>
    <property type="evidence" value="ECO:0007669"/>
    <property type="project" value="TreeGrafter"/>
</dbReference>
<evidence type="ECO:0000256" key="1">
    <source>
        <dbReference type="ARBA" id="ARBA00004236"/>
    </source>
</evidence>
<dbReference type="InterPro" id="IPR039756">
    <property type="entry name" value="Lsb6/PI4K2"/>
</dbReference>
<feature type="transmembrane region" description="Helical" evidence="10">
    <location>
        <begin position="241"/>
        <end position="260"/>
    </location>
</feature>
<feature type="domain" description="PI3K/PI4K catalytic" evidence="11">
    <location>
        <begin position="76"/>
        <end position="231"/>
    </location>
</feature>
<dbReference type="EC" id="2.7.1.67" evidence="9"/>
<evidence type="ECO:0000256" key="4">
    <source>
        <dbReference type="ARBA" id="ARBA00022679"/>
    </source>
</evidence>
<dbReference type="GO" id="GO:0005802">
    <property type="term" value="C:trans-Golgi network"/>
    <property type="evidence" value="ECO:0007669"/>
    <property type="project" value="TreeGrafter"/>
</dbReference>
<dbReference type="GO" id="GO:0007030">
    <property type="term" value="P:Golgi organization"/>
    <property type="evidence" value="ECO:0007669"/>
    <property type="project" value="TreeGrafter"/>
</dbReference>
<reference evidence="12 13" key="2">
    <citation type="submission" date="2018-11" db="EMBL/GenBank/DDBJ databases">
        <authorList>
            <consortium name="Pathogen Informatics"/>
        </authorList>
    </citation>
    <scope>NUCLEOTIDE SEQUENCE [LARGE SCALE GENOMIC DNA]</scope>
    <source>
        <strain evidence="12 13">Egypt</strain>
    </source>
</reference>